<comment type="catalytic activity">
    <reaction evidence="6 7">
        <text>L-threonylcarbamoyladenylate + adenosine(37) in tRNA = N(6)-L-threonylcarbamoyladenosine(37) in tRNA + AMP + H(+)</text>
        <dbReference type="Rhea" id="RHEA:37059"/>
        <dbReference type="Rhea" id="RHEA-COMP:10162"/>
        <dbReference type="Rhea" id="RHEA-COMP:10163"/>
        <dbReference type="ChEBI" id="CHEBI:15378"/>
        <dbReference type="ChEBI" id="CHEBI:73682"/>
        <dbReference type="ChEBI" id="CHEBI:74411"/>
        <dbReference type="ChEBI" id="CHEBI:74418"/>
        <dbReference type="ChEBI" id="CHEBI:456215"/>
        <dbReference type="EC" id="2.3.1.234"/>
    </reaction>
</comment>
<dbReference type="InterPro" id="IPR043129">
    <property type="entry name" value="ATPase_NBD"/>
</dbReference>
<dbReference type="GO" id="GO:0072670">
    <property type="term" value="P:mitochondrial tRNA threonylcarbamoyladenosine modification"/>
    <property type="evidence" value="ECO:0007669"/>
    <property type="project" value="TreeGrafter"/>
</dbReference>
<dbReference type="GeneID" id="62158619"/>
<dbReference type="RefSeq" id="XP_038749476.1">
    <property type="nucleotide sequence ID" value="XM_038885545.1"/>
</dbReference>
<dbReference type="InterPro" id="IPR000905">
    <property type="entry name" value="Gcp-like_dom"/>
</dbReference>
<dbReference type="HAMAP" id="MF_01445">
    <property type="entry name" value="TsaD"/>
    <property type="match status" value="1"/>
</dbReference>
<dbReference type="Pfam" id="PF00814">
    <property type="entry name" value="TsaD"/>
    <property type="match status" value="2"/>
</dbReference>
<evidence type="ECO:0000256" key="3">
    <source>
        <dbReference type="ARBA" id="ARBA00022694"/>
    </source>
</evidence>
<evidence type="ECO:0000256" key="5">
    <source>
        <dbReference type="ARBA" id="ARBA00023315"/>
    </source>
</evidence>
<dbReference type="GO" id="GO:0061711">
    <property type="term" value="F:tRNA N(6)-L-threonylcarbamoyladenine synthase activity"/>
    <property type="evidence" value="ECO:0007669"/>
    <property type="project" value="UniProtKB-EC"/>
</dbReference>
<organism evidence="9 10">
    <name type="scientific">Colletotrichum karsti</name>
    <dbReference type="NCBI Taxonomy" id="1095194"/>
    <lineage>
        <taxon>Eukaryota</taxon>
        <taxon>Fungi</taxon>
        <taxon>Dikarya</taxon>
        <taxon>Ascomycota</taxon>
        <taxon>Pezizomycotina</taxon>
        <taxon>Sordariomycetes</taxon>
        <taxon>Hypocreomycetidae</taxon>
        <taxon>Glomerellales</taxon>
        <taxon>Glomerellaceae</taxon>
        <taxon>Colletotrichum</taxon>
        <taxon>Colletotrichum boninense species complex</taxon>
    </lineage>
</organism>
<evidence type="ECO:0000256" key="4">
    <source>
        <dbReference type="ARBA" id="ARBA00022723"/>
    </source>
</evidence>
<evidence type="ECO:0000256" key="6">
    <source>
        <dbReference type="ARBA" id="ARBA00048117"/>
    </source>
</evidence>
<comment type="function">
    <text evidence="7">Required for the formation of a threonylcarbamoyl group on adenosine at position 37 (t(6)A37) in mitochondrial tRNAs that read codons beginning with adenine. Probably involved in the transfer of the threonylcarbamoyl moiety of threonylcarbamoyl-AMP (TC-AMP) to the N6 group of A37. Involved in mitochondrial genome maintenance.</text>
</comment>
<dbReference type="PANTHER" id="PTHR11735">
    <property type="entry name" value="TRNA N6-ADENOSINE THREONYLCARBAMOYLTRANSFERASE"/>
    <property type="match status" value="1"/>
</dbReference>
<proteinExistence type="inferred from homology"/>
<dbReference type="GO" id="GO:0046872">
    <property type="term" value="F:metal ion binding"/>
    <property type="evidence" value="ECO:0007669"/>
    <property type="project" value="UniProtKB-KW"/>
</dbReference>
<keyword evidence="7" id="KW-0496">Mitochondrion</keyword>
<keyword evidence="10" id="KW-1185">Reference proteome</keyword>
<evidence type="ECO:0000259" key="8">
    <source>
        <dbReference type="Pfam" id="PF00814"/>
    </source>
</evidence>
<sequence length="477" mass="51457">MRPPRTLIQWRPLLLRHPPARLRLFQHNPRRNLLTLAIETSCDDTCVAVLSKHSSRATLHFNRKITSDHRAYGGVWPPVALRSHDASLAPLIAESLSHLPPATALPTTDNDNTLTISGVARQKPDFVAVTRGPGMSANLATGLSAAKGLAVAWGVPLLAVNHMQAHALTPRLVAALAGKSKTTTTMTDEDDDNHPAFPFLTLLVSGGHTQLVHSSSLTTHRILANTIDVAVGDALDKAARDILPPEILAAHGDVMYGALLERFAFPPDGTSAGIDQTNPADYDYEYTPPARRADEVLTVCAPAPYTWKLTPPMQRSRQLVYAFAGLGSQLRRVAEAGGADMTLDERRALARAAMRLIFEHLASRVFIALDAEPGLKDGLRTLVVSGGVASNRFLMHVLRGMLDARGFGHVEVTAPPAALCTDNAAMIAWTGMEMYEAGWETALSVSCLKKWSVDPASDEGGILGIGGWLRRDREKSS</sequence>
<dbReference type="PROSITE" id="PS01016">
    <property type="entry name" value="GLYCOPROTEASE"/>
    <property type="match status" value="1"/>
</dbReference>
<dbReference type="GO" id="GO:0005739">
    <property type="term" value="C:mitochondrion"/>
    <property type="evidence" value="ECO:0007669"/>
    <property type="project" value="UniProtKB-SubCell"/>
</dbReference>
<name>A0A9P6IIH7_9PEZI</name>
<evidence type="ECO:0000256" key="2">
    <source>
        <dbReference type="ARBA" id="ARBA00022679"/>
    </source>
</evidence>
<evidence type="ECO:0000313" key="9">
    <source>
        <dbReference type="EMBL" id="KAF9880015.1"/>
    </source>
</evidence>
<gene>
    <name evidence="9" type="ORF">CkaCkLH20_02826</name>
</gene>
<evidence type="ECO:0000256" key="7">
    <source>
        <dbReference type="HAMAP-Rule" id="MF_03179"/>
    </source>
</evidence>
<feature type="domain" description="Gcp-like" evidence="8">
    <location>
        <begin position="66"/>
        <end position="242"/>
    </location>
</feature>
<dbReference type="PRINTS" id="PR00789">
    <property type="entry name" value="OSIALOPTASE"/>
</dbReference>
<comment type="similarity">
    <text evidence="7">Belongs to the KAE1 / TsaD family.</text>
</comment>
<reference evidence="9" key="1">
    <citation type="submission" date="2020-03" db="EMBL/GenBank/DDBJ databases">
        <authorList>
            <person name="He L."/>
        </authorList>
    </citation>
    <scope>NUCLEOTIDE SEQUENCE</scope>
    <source>
        <strain evidence="9">CkLH20</strain>
    </source>
</reference>
<keyword evidence="3 7" id="KW-0819">tRNA processing</keyword>
<comment type="cofactor">
    <cofactor evidence="7">
        <name>a divalent metal cation</name>
        <dbReference type="ChEBI" id="CHEBI:60240"/>
    </cofactor>
    <text evidence="7">Binds 1 divalent metal cation per subunit.</text>
</comment>
<dbReference type="PANTHER" id="PTHR11735:SF6">
    <property type="entry name" value="TRNA N6-ADENOSINE THREONYLCARBAMOYLTRANSFERASE, MITOCHONDRIAL"/>
    <property type="match status" value="1"/>
</dbReference>
<dbReference type="OrthoDB" id="10259622at2759"/>
<dbReference type="InterPro" id="IPR022450">
    <property type="entry name" value="TsaD"/>
</dbReference>
<comment type="subcellular location">
    <subcellularLocation>
        <location evidence="7">Mitochondrion</location>
    </subcellularLocation>
</comment>
<accession>A0A9P6IIH7</accession>
<protein>
    <recommendedName>
        <fullName evidence="1">N(6)-L-threonylcarbamoyladenine synthase</fullName>
        <ecNumber evidence="1">2.3.1.234</ecNumber>
    </recommendedName>
</protein>
<dbReference type="InterPro" id="IPR017861">
    <property type="entry name" value="KAE1/TsaD"/>
</dbReference>
<dbReference type="AlphaFoldDB" id="A0A9P6IIH7"/>
<comment type="subunit">
    <text evidence="7">Homodimer.</text>
</comment>
<dbReference type="SUPFAM" id="SSF53067">
    <property type="entry name" value="Actin-like ATPase domain"/>
    <property type="match status" value="2"/>
</dbReference>
<reference evidence="9" key="2">
    <citation type="submission" date="2020-11" db="EMBL/GenBank/DDBJ databases">
        <title>Whole genome sequencing of Colletotrichum sp.</title>
        <authorList>
            <person name="Li H."/>
        </authorList>
    </citation>
    <scope>NUCLEOTIDE SEQUENCE</scope>
    <source>
        <strain evidence="9">CkLH20</strain>
    </source>
</reference>
<comment type="caution">
    <text evidence="9">The sequence shown here is derived from an EMBL/GenBank/DDBJ whole genome shotgun (WGS) entry which is preliminary data.</text>
</comment>
<dbReference type="EC" id="2.3.1.234" evidence="1"/>
<keyword evidence="4 7" id="KW-0479">Metal-binding</keyword>
<evidence type="ECO:0000256" key="1">
    <source>
        <dbReference type="ARBA" id="ARBA00012156"/>
    </source>
</evidence>
<keyword evidence="5 7" id="KW-0012">Acyltransferase</keyword>
<dbReference type="Proteomes" id="UP000781932">
    <property type="component" value="Unassembled WGS sequence"/>
</dbReference>
<keyword evidence="2 7" id="KW-0808">Transferase</keyword>
<evidence type="ECO:0000313" key="10">
    <source>
        <dbReference type="Proteomes" id="UP000781932"/>
    </source>
</evidence>
<dbReference type="EMBL" id="JAATWM020000006">
    <property type="protein sequence ID" value="KAF9880015.1"/>
    <property type="molecule type" value="Genomic_DNA"/>
</dbReference>
<feature type="domain" description="Gcp-like" evidence="8">
    <location>
        <begin position="314"/>
        <end position="429"/>
    </location>
</feature>
<dbReference type="Gene3D" id="3.30.420.40">
    <property type="match status" value="2"/>
</dbReference>
<dbReference type="InterPro" id="IPR017860">
    <property type="entry name" value="Peptidase_M22_CS"/>
</dbReference>